<dbReference type="PANTHER" id="PTHR24057:SF0">
    <property type="entry name" value="PROTEIN KINASE SHAGGY-RELATED"/>
    <property type="match status" value="1"/>
</dbReference>
<evidence type="ECO:0000256" key="6">
    <source>
        <dbReference type="ARBA" id="ARBA00022840"/>
    </source>
</evidence>
<keyword evidence="3" id="KW-0808">Transferase</keyword>
<dbReference type="FunFam" id="1.10.510.10:FF:000624">
    <property type="entry name" value="Mitogen-activated protein kinase"/>
    <property type="match status" value="1"/>
</dbReference>
<evidence type="ECO:0000313" key="9">
    <source>
        <dbReference type="Proteomes" id="UP000023152"/>
    </source>
</evidence>
<evidence type="ECO:0000256" key="4">
    <source>
        <dbReference type="ARBA" id="ARBA00022741"/>
    </source>
</evidence>
<dbReference type="Gene3D" id="1.10.510.10">
    <property type="entry name" value="Transferase(Phosphotransferase) domain 1"/>
    <property type="match status" value="1"/>
</dbReference>
<dbReference type="SUPFAM" id="SSF56112">
    <property type="entry name" value="Protein kinase-like (PK-like)"/>
    <property type="match status" value="1"/>
</dbReference>
<gene>
    <name evidence="8" type="ORF">RFI_13229</name>
</gene>
<evidence type="ECO:0000256" key="3">
    <source>
        <dbReference type="ARBA" id="ARBA00022679"/>
    </source>
</evidence>
<keyword evidence="9" id="KW-1185">Reference proteome</keyword>
<evidence type="ECO:0000313" key="8">
    <source>
        <dbReference type="EMBL" id="ETO23930.1"/>
    </source>
</evidence>
<dbReference type="GO" id="GO:0005737">
    <property type="term" value="C:cytoplasm"/>
    <property type="evidence" value="ECO:0007669"/>
    <property type="project" value="TreeGrafter"/>
</dbReference>
<evidence type="ECO:0000259" key="7">
    <source>
        <dbReference type="PROSITE" id="PS50011"/>
    </source>
</evidence>
<dbReference type="SMART" id="SM00220">
    <property type="entry name" value="S_TKc"/>
    <property type="match status" value="1"/>
</dbReference>
<dbReference type="PROSITE" id="PS50011">
    <property type="entry name" value="PROTEIN_KINASE_DOM"/>
    <property type="match status" value="1"/>
</dbReference>
<feature type="domain" description="Protein kinase" evidence="7">
    <location>
        <begin position="1"/>
        <end position="176"/>
    </location>
</feature>
<name>X6NCA7_RETFI</name>
<reference evidence="8 9" key="1">
    <citation type="journal article" date="2013" name="Curr. Biol.">
        <title>The Genome of the Foraminiferan Reticulomyxa filosa.</title>
        <authorList>
            <person name="Glockner G."/>
            <person name="Hulsmann N."/>
            <person name="Schleicher M."/>
            <person name="Noegel A.A."/>
            <person name="Eichinger L."/>
            <person name="Gallinger C."/>
            <person name="Pawlowski J."/>
            <person name="Sierra R."/>
            <person name="Euteneuer U."/>
            <person name="Pillet L."/>
            <person name="Moustafa A."/>
            <person name="Platzer M."/>
            <person name="Groth M."/>
            <person name="Szafranski K."/>
            <person name="Schliwa M."/>
        </authorList>
    </citation>
    <scope>NUCLEOTIDE SEQUENCE [LARGE SCALE GENOMIC DNA]</scope>
</reference>
<dbReference type="InterPro" id="IPR011009">
    <property type="entry name" value="Kinase-like_dom_sf"/>
</dbReference>
<dbReference type="Pfam" id="PF00069">
    <property type="entry name" value="Pkinase"/>
    <property type="match status" value="1"/>
</dbReference>
<dbReference type="GO" id="GO:0004674">
    <property type="term" value="F:protein serine/threonine kinase activity"/>
    <property type="evidence" value="ECO:0007669"/>
    <property type="project" value="UniProtKB-KW"/>
</dbReference>
<accession>X6NCA7</accession>
<keyword evidence="2" id="KW-0723">Serine/threonine-protein kinase</keyword>
<dbReference type="GO" id="GO:0030154">
    <property type="term" value="P:cell differentiation"/>
    <property type="evidence" value="ECO:0007669"/>
    <property type="project" value="TreeGrafter"/>
</dbReference>
<dbReference type="OrthoDB" id="272141at2759"/>
<dbReference type="GO" id="GO:0005634">
    <property type="term" value="C:nucleus"/>
    <property type="evidence" value="ECO:0007669"/>
    <property type="project" value="TreeGrafter"/>
</dbReference>
<dbReference type="GO" id="GO:0007165">
    <property type="term" value="P:signal transduction"/>
    <property type="evidence" value="ECO:0007669"/>
    <property type="project" value="TreeGrafter"/>
</dbReference>
<protein>
    <recommendedName>
        <fullName evidence="7">Protein kinase domain-containing protein</fullName>
    </recommendedName>
</protein>
<evidence type="ECO:0000256" key="5">
    <source>
        <dbReference type="ARBA" id="ARBA00022777"/>
    </source>
</evidence>
<sequence>MFQLFRACGYLSRRQICHRDIKPQNIMVNPVTHDIRLCDFGSAKILSDRECNKHYICSRFYRAPELLCEAEHYTCSVDSWSIGCVMAEMYLGEPLFAGMSTQHQLKLIGQVLGPTPFQYPHSFIQSTIVTTNGWRKVLRHRYKNPTDEGADLLRQILQYSPNSRIDVMKALFHPFLREVGIGLSAPDNNGDNKNIQNDQSSHKLIPTHINNIDAEQRKYSPILPNIKWAPSTSYSDKDITAIQKTFKGFKMLEFLEEEVPCLQKMSENFI</sequence>
<dbReference type="EMBL" id="ASPP01009594">
    <property type="protein sequence ID" value="ETO23930.1"/>
    <property type="molecule type" value="Genomic_DNA"/>
</dbReference>
<dbReference type="InterPro" id="IPR008271">
    <property type="entry name" value="Ser/Thr_kinase_AS"/>
</dbReference>
<dbReference type="InterPro" id="IPR050591">
    <property type="entry name" value="GSK-3"/>
</dbReference>
<dbReference type="GO" id="GO:0005524">
    <property type="term" value="F:ATP binding"/>
    <property type="evidence" value="ECO:0007669"/>
    <property type="project" value="UniProtKB-KW"/>
</dbReference>
<keyword evidence="6" id="KW-0067">ATP-binding</keyword>
<keyword evidence="4" id="KW-0547">Nucleotide-binding</keyword>
<dbReference type="PROSITE" id="PS00108">
    <property type="entry name" value="PROTEIN_KINASE_ST"/>
    <property type="match status" value="1"/>
</dbReference>
<dbReference type="AlphaFoldDB" id="X6NCA7"/>
<dbReference type="InterPro" id="IPR000719">
    <property type="entry name" value="Prot_kinase_dom"/>
</dbReference>
<keyword evidence="5" id="KW-0418">Kinase</keyword>
<comment type="caution">
    <text evidence="8">The sequence shown here is derived from an EMBL/GenBank/DDBJ whole genome shotgun (WGS) entry which is preliminary data.</text>
</comment>
<dbReference type="OMA" id="THDIRLC"/>
<comment type="similarity">
    <text evidence="1">Belongs to the protein kinase superfamily. CMGC Ser/Thr protein kinase family. GSK-3 subfamily.</text>
</comment>
<dbReference type="PANTHER" id="PTHR24057">
    <property type="entry name" value="GLYCOGEN SYNTHASE KINASE-3 ALPHA"/>
    <property type="match status" value="1"/>
</dbReference>
<dbReference type="Proteomes" id="UP000023152">
    <property type="component" value="Unassembled WGS sequence"/>
</dbReference>
<proteinExistence type="inferred from homology"/>
<evidence type="ECO:0000256" key="2">
    <source>
        <dbReference type="ARBA" id="ARBA00022527"/>
    </source>
</evidence>
<organism evidence="8 9">
    <name type="scientific">Reticulomyxa filosa</name>
    <dbReference type="NCBI Taxonomy" id="46433"/>
    <lineage>
        <taxon>Eukaryota</taxon>
        <taxon>Sar</taxon>
        <taxon>Rhizaria</taxon>
        <taxon>Retaria</taxon>
        <taxon>Foraminifera</taxon>
        <taxon>Monothalamids</taxon>
        <taxon>Reticulomyxidae</taxon>
        <taxon>Reticulomyxa</taxon>
    </lineage>
</organism>
<evidence type="ECO:0000256" key="1">
    <source>
        <dbReference type="ARBA" id="ARBA00005527"/>
    </source>
</evidence>